<feature type="compositionally biased region" description="Acidic residues" evidence="4">
    <location>
        <begin position="238"/>
        <end position="253"/>
    </location>
</feature>
<gene>
    <name evidence="5" type="ORF">Ae201684_007898</name>
</gene>
<keyword evidence="2 3" id="KW-0040">ANK repeat</keyword>
<dbReference type="SMART" id="SM00248">
    <property type="entry name" value="ANK"/>
    <property type="match status" value="2"/>
</dbReference>
<dbReference type="PANTHER" id="PTHR24124">
    <property type="entry name" value="ANKYRIN REPEAT FAMILY A"/>
    <property type="match status" value="1"/>
</dbReference>
<feature type="repeat" description="ANK" evidence="3">
    <location>
        <begin position="44"/>
        <end position="76"/>
    </location>
</feature>
<evidence type="ECO:0000313" key="6">
    <source>
        <dbReference type="Proteomes" id="UP000481153"/>
    </source>
</evidence>
<keyword evidence="6" id="KW-1185">Reference proteome</keyword>
<dbReference type="GO" id="GO:0005634">
    <property type="term" value="C:nucleus"/>
    <property type="evidence" value="ECO:0007669"/>
    <property type="project" value="TreeGrafter"/>
</dbReference>
<proteinExistence type="predicted"/>
<dbReference type="PROSITE" id="PS50088">
    <property type="entry name" value="ANK_REPEAT"/>
    <property type="match status" value="2"/>
</dbReference>
<evidence type="ECO:0000256" key="2">
    <source>
        <dbReference type="ARBA" id="ARBA00023043"/>
    </source>
</evidence>
<organism evidence="5 6">
    <name type="scientific">Aphanomyces euteiches</name>
    <dbReference type="NCBI Taxonomy" id="100861"/>
    <lineage>
        <taxon>Eukaryota</taxon>
        <taxon>Sar</taxon>
        <taxon>Stramenopiles</taxon>
        <taxon>Oomycota</taxon>
        <taxon>Saprolegniomycetes</taxon>
        <taxon>Saprolegniales</taxon>
        <taxon>Verrucalvaceae</taxon>
        <taxon>Aphanomyces</taxon>
    </lineage>
</organism>
<evidence type="ECO:0000256" key="1">
    <source>
        <dbReference type="ARBA" id="ARBA00022737"/>
    </source>
</evidence>
<feature type="region of interest" description="Disordered" evidence="4">
    <location>
        <begin position="350"/>
        <end position="378"/>
    </location>
</feature>
<accession>A0A6G0X795</accession>
<dbReference type="PROSITE" id="PS50297">
    <property type="entry name" value="ANK_REP_REGION"/>
    <property type="match status" value="2"/>
</dbReference>
<sequence length="641" mass="68392">MNLIQGKTNQYLREAILENNVEKARKYLTLAIGKADVQATTEHGGFTMLHCAVIIGNTQMVMMLLQLHANIWAISDDGYSALDLALWKGHTQIIEILRSQGAIAPMKEPESLNGKKVSHLGREATVVDYFPSTAFRTKSTRALHYATGENYLVNLWAGTDYKIIGLDPKFELYKTLQFIPTEVGMDDETTNSVKEEAIQTNSIPTEVSTLPLPIADKVIEAKFEAALENALDGQAWIDNDDESDDDEDEDEDDDVVVEQTIEVAVPPGPLGVLLDSGIAECAVVQGFTPLPNGVPGAIQASGVVKPGMYIIGINETNASLMSLQQVIQLLGKLARKEKVIRFAVFKPKEAAAPPKPKKEKKQPVDLPPAAPTSANLSDLVSAVRDRRASLTGTPISTPRKNGGTILSRSHLTVAAEREGVAALPVLAGGRTDDLVGLVATLAQATGLATSGGQTTLFTALLHRVDDPVDASITADGLVRVVDQDDFEILVGSILVDPVRVQHTQVGETGTGTFFSDGAQVADILKLVDTMVLGFTVDDTLGVRALAATTADGNTHSDVTLLGLIAEAAGLVQAGRAGQAVHHGQLAVLPRAHTEQEAKHIGLLSLPQFGHILVSSHGSGLVGGSKNQQWAASTPRLEFDWR</sequence>
<reference evidence="5 6" key="1">
    <citation type="submission" date="2019-07" db="EMBL/GenBank/DDBJ databases">
        <title>Genomics analysis of Aphanomyces spp. identifies a new class of oomycete effector associated with host adaptation.</title>
        <authorList>
            <person name="Gaulin E."/>
        </authorList>
    </citation>
    <scope>NUCLEOTIDE SEQUENCE [LARGE SCALE GENOMIC DNA]</scope>
    <source>
        <strain evidence="5 6">ATCC 201684</strain>
    </source>
</reference>
<keyword evidence="1" id="KW-0677">Repeat</keyword>
<dbReference type="GO" id="GO:0010468">
    <property type="term" value="P:regulation of gene expression"/>
    <property type="evidence" value="ECO:0007669"/>
    <property type="project" value="TreeGrafter"/>
</dbReference>
<dbReference type="Gene3D" id="1.25.40.20">
    <property type="entry name" value="Ankyrin repeat-containing domain"/>
    <property type="match status" value="1"/>
</dbReference>
<dbReference type="PANTHER" id="PTHR24124:SF14">
    <property type="entry name" value="CHROMOSOME UNDETERMINED SCAFFOLD_25, WHOLE GENOME SHOTGUN SEQUENCE"/>
    <property type="match status" value="1"/>
</dbReference>
<evidence type="ECO:0000256" key="4">
    <source>
        <dbReference type="SAM" id="MobiDB-lite"/>
    </source>
</evidence>
<dbReference type="Pfam" id="PF12796">
    <property type="entry name" value="Ank_2"/>
    <property type="match status" value="1"/>
</dbReference>
<name>A0A6G0X795_9STRA</name>
<dbReference type="VEuPathDB" id="FungiDB:AeMF1_018664"/>
<dbReference type="EMBL" id="VJMJ01000093">
    <property type="protein sequence ID" value="KAF0735896.1"/>
    <property type="molecule type" value="Genomic_DNA"/>
</dbReference>
<comment type="caution">
    <text evidence="5">The sequence shown here is derived from an EMBL/GenBank/DDBJ whole genome shotgun (WGS) entry which is preliminary data.</text>
</comment>
<dbReference type="Proteomes" id="UP000481153">
    <property type="component" value="Unassembled WGS sequence"/>
</dbReference>
<dbReference type="InterPro" id="IPR002110">
    <property type="entry name" value="Ankyrin_rpt"/>
</dbReference>
<feature type="repeat" description="ANK" evidence="3">
    <location>
        <begin position="77"/>
        <end position="109"/>
    </location>
</feature>
<dbReference type="InterPro" id="IPR036770">
    <property type="entry name" value="Ankyrin_rpt-contain_sf"/>
</dbReference>
<feature type="region of interest" description="Disordered" evidence="4">
    <location>
        <begin position="234"/>
        <end position="253"/>
    </location>
</feature>
<dbReference type="SUPFAM" id="SSF48403">
    <property type="entry name" value="Ankyrin repeat"/>
    <property type="match status" value="1"/>
</dbReference>
<protein>
    <submittedName>
        <fullName evidence="5">Uncharacterized protein</fullName>
    </submittedName>
</protein>
<evidence type="ECO:0000313" key="5">
    <source>
        <dbReference type="EMBL" id="KAF0735896.1"/>
    </source>
</evidence>
<evidence type="ECO:0000256" key="3">
    <source>
        <dbReference type="PROSITE-ProRule" id="PRU00023"/>
    </source>
</evidence>
<dbReference type="AlphaFoldDB" id="A0A6G0X795"/>